<proteinExistence type="predicted"/>
<dbReference type="Proteomes" id="UP000186817">
    <property type="component" value="Unassembled WGS sequence"/>
</dbReference>
<protein>
    <submittedName>
        <fullName evidence="1">Uncharacterized protein</fullName>
    </submittedName>
</protein>
<comment type="caution">
    <text evidence="1">The sequence shown here is derived from an EMBL/GenBank/DDBJ whole genome shotgun (WGS) entry which is preliminary data.</text>
</comment>
<dbReference type="OrthoDB" id="429966at2759"/>
<dbReference type="EMBL" id="LSRX01000996">
    <property type="protein sequence ID" value="OLP85111.1"/>
    <property type="molecule type" value="Genomic_DNA"/>
</dbReference>
<sequence length="191" mass="21002">MEDAGIWLVVRCPVEIPSANVDSATLDWQGGKRSQSNQPGDQTVDLAKPRDWLQDAEGALDSDVDFQPRNAPVADTLDGLRLICGFREKHHIMLCRKGMLRRALLNIDPQAKSNLPEVDELLHESALRGVLILLEWAQAAGLADALLGIYLSLPGCGKELRLHIHSVKVGKAPTFQTCLASDVLESKKFFL</sequence>
<name>A0A1Q9CQB7_SYMMI</name>
<keyword evidence="2" id="KW-1185">Reference proteome</keyword>
<reference evidence="1 2" key="1">
    <citation type="submission" date="2016-02" db="EMBL/GenBank/DDBJ databases">
        <title>Genome analysis of coral dinoflagellate symbionts highlights evolutionary adaptations to a symbiotic lifestyle.</title>
        <authorList>
            <person name="Aranda M."/>
            <person name="Li Y."/>
            <person name="Liew Y.J."/>
            <person name="Baumgarten S."/>
            <person name="Simakov O."/>
            <person name="Wilson M."/>
            <person name="Piel J."/>
            <person name="Ashoor H."/>
            <person name="Bougouffa S."/>
            <person name="Bajic V.B."/>
            <person name="Ryu T."/>
            <person name="Ravasi T."/>
            <person name="Bayer T."/>
            <person name="Micklem G."/>
            <person name="Kim H."/>
            <person name="Bhak J."/>
            <person name="Lajeunesse T.C."/>
            <person name="Voolstra C.R."/>
        </authorList>
    </citation>
    <scope>NUCLEOTIDE SEQUENCE [LARGE SCALE GENOMIC DNA]</scope>
    <source>
        <strain evidence="1 2">CCMP2467</strain>
    </source>
</reference>
<evidence type="ECO:0000313" key="2">
    <source>
        <dbReference type="Proteomes" id="UP000186817"/>
    </source>
</evidence>
<dbReference type="AlphaFoldDB" id="A0A1Q9CQB7"/>
<gene>
    <name evidence="1" type="ORF">AK812_SmicGene33941</name>
</gene>
<evidence type="ECO:0000313" key="1">
    <source>
        <dbReference type="EMBL" id="OLP85111.1"/>
    </source>
</evidence>
<organism evidence="1 2">
    <name type="scientific">Symbiodinium microadriaticum</name>
    <name type="common">Dinoflagellate</name>
    <name type="synonym">Zooxanthella microadriatica</name>
    <dbReference type="NCBI Taxonomy" id="2951"/>
    <lineage>
        <taxon>Eukaryota</taxon>
        <taxon>Sar</taxon>
        <taxon>Alveolata</taxon>
        <taxon>Dinophyceae</taxon>
        <taxon>Suessiales</taxon>
        <taxon>Symbiodiniaceae</taxon>
        <taxon>Symbiodinium</taxon>
    </lineage>
</organism>
<accession>A0A1Q9CQB7</accession>